<name>A0ABV9Q8L4_9BACL</name>
<dbReference type="Proteomes" id="UP001596002">
    <property type="component" value="Unassembled WGS sequence"/>
</dbReference>
<proteinExistence type="predicted"/>
<gene>
    <name evidence="1" type="ORF">ACFO8Q_23105</name>
</gene>
<comment type="caution">
    <text evidence="1">The sequence shown here is derived from an EMBL/GenBank/DDBJ whole genome shotgun (WGS) entry which is preliminary data.</text>
</comment>
<dbReference type="RefSeq" id="WP_380029511.1">
    <property type="nucleotide sequence ID" value="NZ_JBHSHC010000156.1"/>
</dbReference>
<evidence type="ECO:0000313" key="1">
    <source>
        <dbReference type="EMBL" id="MFC4770168.1"/>
    </source>
</evidence>
<keyword evidence="2" id="KW-1185">Reference proteome</keyword>
<dbReference type="EMBL" id="JBHSHC010000156">
    <property type="protein sequence ID" value="MFC4770168.1"/>
    <property type="molecule type" value="Genomic_DNA"/>
</dbReference>
<reference evidence="2" key="1">
    <citation type="journal article" date="2019" name="Int. J. Syst. Evol. Microbiol.">
        <title>The Global Catalogue of Microorganisms (GCM) 10K type strain sequencing project: providing services to taxonomists for standard genome sequencing and annotation.</title>
        <authorList>
            <consortium name="The Broad Institute Genomics Platform"/>
            <consortium name="The Broad Institute Genome Sequencing Center for Infectious Disease"/>
            <person name="Wu L."/>
            <person name="Ma J."/>
        </authorList>
    </citation>
    <scope>NUCLEOTIDE SEQUENCE [LARGE SCALE GENOMIC DNA]</scope>
    <source>
        <strain evidence="2">WYCCWR 12678</strain>
    </source>
</reference>
<organism evidence="1 2">
    <name type="scientific">Effusibacillus consociatus</name>
    <dbReference type="NCBI Taxonomy" id="1117041"/>
    <lineage>
        <taxon>Bacteria</taxon>
        <taxon>Bacillati</taxon>
        <taxon>Bacillota</taxon>
        <taxon>Bacilli</taxon>
        <taxon>Bacillales</taxon>
        <taxon>Alicyclobacillaceae</taxon>
        <taxon>Effusibacillus</taxon>
    </lineage>
</organism>
<accession>A0ABV9Q8L4</accession>
<sequence length="58" mass="6185">MKKASPEEINNFVSGLPDTKKDSLFEVLGELDKAGLISIVNDGKFADGEGRLEGSDVC</sequence>
<protein>
    <submittedName>
        <fullName evidence="1">Uncharacterized protein</fullName>
    </submittedName>
</protein>
<evidence type="ECO:0000313" key="2">
    <source>
        <dbReference type="Proteomes" id="UP001596002"/>
    </source>
</evidence>